<dbReference type="InterPro" id="IPR030395">
    <property type="entry name" value="GP_PDE_dom"/>
</dbReference>
<dbReference type="Pfam" id="PF03009">
    <property type="entry name" value="GDPD"/>
    <property type="match status" value="1"/>
</dbReference>
<dbReference type="PROSITE" id="PS51704">
    <property type="entry name" value="GP_PDE"/>
    <property type="match status" value="1"/>
</dbReference>
<protein>
    <submittedName>
        <fullName evidence="2">Glycerophosphoryl diester phosphodiesterase</fullName>
    </submittedName>
</protein>
<feature type="domain" description="GP-PDE" evidence="1">
    <location>
        <begin position="1"/>
        <end position="241"/>
    </location>
</feature>
<accession>A0ABQ6H6W0</accession>
<organism evidence="2 3">
    <name type="scientific">Thalassotalea loyana</name>
    <dbReference type="NCBI Taxonomy" id="280483"/>
    <lineage>
        <taxon>Bacteria</taxon>
        <taxon>Pseudomonadati</taxon>
        <taxon>Pseudomonadota</taxon>
        <taxon>Gammaproteobacteria</taxon>
        <taxon>Alteromonadales</taxon>
        <taxon>Colwelliaceae</taxon>
        <taxon>Thalassotalea</taxon>
    </lineage>
</organism>
<dbReference type="PANTHER" id="PTHR46211:SF14">
    <property type="entry name" value="GLYCEROPHOSPHODIESTER PHOSPHODIESTERASE"/>
    <property type="match status" value="1"/>
</dbReference>
<dbReference type="CDD" id="cd08556">
    <property type="entry name" value="GDPD"/>
    <property type="match status" value="1"/>
</dbReference>
<proteinExistence type="predicted"/>
<dbReference type="InterPro" id="IPR017946">
    <property type="entry name" value="PLC-like_Pdiesterase_TIM-brl"/>
</dbReference>
<sequence length="248" mass="27124">MKVIAHRGASGTHVENTLVAFEQAIIEGCDGIELDVQLHPSGELVLSHDAYVMFNGQVKPLNALSLTEVASITFHDGSKLTTLDAALIKIAGRCDVNIEIKSASLYSEQHPKGQVEQVLLAIDAIVRKLVAQELYSWQQLSISSFNHHVLQKARNLIPEINLGALSASCPVNYATFAKELSATSVNLAIDCINQDMIDHAHSQGIFVWVYTVNTPEDIKWCMSLGVDGIFTDFPKQSRQVIEKLGSSI</sequence>
<evidence type="ECO:0000313" key="2">
    <source>
        <dbReference type="EMBL" id="GLX83883.1"/>
    </source>
</evidence>
<comment type="caution">
    <text evidence="2">The sequence shown here is derived from an EMBL/GenBank/DDBJ whole genome shotgun (WGS) entry which is preliminary data.</text>
</comment>
<dbReference type="RefSeq" id="WP_284295421.1">
    <property type="nucleotide sequence ID" value="NZ_BSSV01000001.1"/>
</dbReference>
<dbReference type="PANTHER" id="PTHR46211">
    <property type="entry name" value="GLYCEROPHOSPHORYL DIESTER PHOSPHODIESTERASE"/>
    <property type="match status" value="1"/>
</dbReference>
<keyword evidence="3" id="KW-1185">Reference proteome</keyword>
<name>A0ABQ6H6W0_9GAMM</name>
<dbReference type="Proteomes" id="UP001157134">
    <property type="component" value="Unassembled WGS sequence"/>
</dbReference>
<dbReference type="SUPFAM" id="SSF51695">
    <property type="entry name" value="PLC-like phosphodiesterases"/>
    <property type="match status" value="1"/>
</dbReference>
<gene>
    <name evidence="2" type="ORF">tloyanaT_01350</name>
</gene>
<dbReference type="Gene3D" id="3.20.20.190">
    <property type="entry name" value="Phosphatidylinositol (PI) phosphodiesterase"/>
    <property type="match status" value="1"/>
</dbReference>
<evidence type="ECO:0000313" key="3">
    <source>
        <dbReference type="Proteomes" id="UP001157134"/>
    </source>
</evidence>
<reference evidence="2 3" key="1">
    <citation type="submission" date="2023-03" db="EMBL/GenBank/DDBJ databases">
        <title>Thalassotalea loyana LMG 22536T draft genome sequence.</title>
        <authorList>
            <person name="Sawabe T."/>
        </authorList>
    </citation>
    <scope>NUCLEOTIDE SEQUENCE [LARGE SCALE GENOMIC DNA]</scope>
    <source>
        <strain evidence="2 3">LMG 22536</strain>
    </source>
</reference>
<evidence type="ECO:0000259" key="1">
    <source>
        <dbReference type="PROSITE" id="PS51704"/>
    </source>
</evidence>
<dbReference type="EMBL" id="BSSV01000001">
    <property type="protein sequence ID" value="GLX83883.1"/>
    <property type="molecule type" value="Genomic_DNA"/>
</dbReference>